<sequence length="2325" mass="259943">MTPHSPPKSRHAASGGTESTKLHHAMNDELRAANRGNINSAKFESWVDMGRSLTPSFPASRNHDEAIERNSCMLEDLLATALAYDAHMERAAEDSIDDIDMRRHDRPSSYRKNGSSIPAIRIEGTNDVLLSPTLRSQIRKYVTHISSRYHNVGFHTFEHASHVMLSATKLVYMLQKQSPFHQMVERKRYLHDMPRDDLNGDRDFAATADNHEVEKKVQDLEGTIYDPWIHFAIAFSALIHDVEHKGLPNAQLSAESDPLAIKYGSEECMTSYAEWNSLDIGLSLLRHEAGYSEFDRVLGAGKKKERLNKLVTELVLCTDIASKKRRDMGMHKWKNGCQAKDDVIYRRRDSNRSLSKLFTPEAAQAISEHIMQAADVSHTMQHFSTFTKWNKHLYHEVLAAHNCGRTLAHQEQRRGANATDAPEIRHPKEDWYDSQIGFFTFYIIPLAERLDSCGAFSEDDKFAPLAVKNKEQWIEVGRELTLLMVEEAECMDLPPPMPSLSMPPLPMPLGSVDDLGKKMTVTAKFKVESDTHATEDTDIIDIDDASLPISIETSSRVTFLGDVSRDLSSVSESSLKWVQRISEVDSSVNAIIPHIFVKQLLDSIQNDVQTVPPNMRVNAFYSAISKHQSMGSIQRHCGALLVVDISGFTELSQKYPVEDFKRFINAYFTKIIDLVHSFGGEVVKFAGDALYAIWSSSKVSVDGDGSGDGMVISETTRAESLHAINVENCTACAIAINAECNNHKISKSYSRRRRASIDPTNINPDSNRLQGGGLYTFQDRKAEYEEKEAILNVHCGVSEGVMAGVDVVANNRAEFFLVGKPLKDVASAEALAAAGEVVVSPSVYYTLTKSREISPIASKLVFTNVIPRELGLGWESGFQRVAWSDYSTVDDILNCFKDRDDISNCMRDKAQALINNLVLNTLSIPGEVVESLQQNLMRLLEIHRHEAARDVVGKFTAELRRVVVLFISIDIEPSLPENPSDDSALLDNLQGIYSILMESVSSRSGQIRQFMYDDKGTVLIASFGLRGSVLLHAADIALDAAEEAQRKLLEIMDVQCSIGITLGNIFCGETGSNERYEYSLLGPSVNLAARLMAKSKPGQINCDEEVKNQTGLRHTFTISGTHTLKGYSKPVPFYVPAPYNKTEIGSDEKDDIAHFLMQKVVGLGLVHDIVQKGGLMCNMMKHRIIIIKGDEVTGKEAYISGIVKEVSFSSCAVIMQANRCFHDDPFYCFLPIITRALLSFEAPRERILSLKKINRKLSSVLTTFLANDAFQTNAFPRWADMVPDHLMPYLSLVNDFVYRGFPIFKSSKEVALLKDSEKAEKCVEVLCALIIRFLELRQNYGILSIPEMDSLDIYSKKLLRQILSSDAHLLLIGGVDNVSGRDEEQTADNIFAASLGDELDAHVHVEMINLELLDMKSTFNLFTWSLRRDFTYDELDSIDQSDVHEKIFAICGGMPDATAGLANSFCAQFKKEFHTLKEAKSVDLLKFTYTFLDDTPTDLQEIICYRFDRMKPEEQMLLKICSVAGFDQYSFSQHLLESVLLAIAQDEESFLAKDFDDLDVDSGFQLPSMVGLDVTNTARLSEDSGYLNYMLQGDNFKEMLASLVSHNYLKEVNIEMSDLGSMDTVSYRFQNNHEQSVINGLMLNDQKNRMHFAIASHYASSMNKCGGDIIVDNETTSLSNSAEFTHVVPADWELLHVIAMHFDLADAPIPAMLHYYESSNALSSLGIRDMVHGRLLSAYLMLEKVLQHASTQCVKIDESVEQRREVSGQMIRTIGGDRLMDSVTVLTKLTKDHLRLAFNGDINAFKQSLIVLNKFAQSVGTIEKEGYIFGSELYTQAILLLLLVLDDDAFANLTTKLGSFLGQRDIKYATEKISDEDSPNDNSSLEGSLMEDCFDVDDLTVSFPAFSGLLTFYRDSPIGVNQVQETFLANLFVAVAQEANQMIHVLRTKCILSHLFLKHGNIAKALEECEGIKGVYNHDKYSLELVNTYGMDWPLICVATMASTYLFKGQFAAAHRNIEFLKTQLTKLDEFASSTKAMSKGTMSSFYLLVREFGNAAAISSGINATTYNYFFKPVGILQEELANRELALSQNKPFDSSACELDLLSVLSSETFSDSVNQSPICQTAYSRFRPPINRSMLHQSAETLTDRGIEAIRAALCETEIRNFELQPNQNADTARKQLNYCQAGLAYLNQTLGQKDASNHERLKNYLMCLYQQALLLFWHQILLSRLMSYSESADDVLGISGTEVDSARQALDKCKELSVTHGYPFMQLLAGKCYIELGLDITGGEDLIQRALTCLDDVDCVMAKLTLSRFHILENSLLVSC</sequence>
<dbReference type="SMART" id="SM00044">
    <property type="entry name" value="CYCc"/>
    <property type="match status" value="1"/>
</dbReference>
<keyword evidence="2" id="KW-0067">ATP-binding</keyword>
<protein>
    <recommendedName>
        <fullName evidence="4">Guanylate cyclase domain-containing protein</fullName>
    </recommendedName>
</protein>
<comment type="caution">
    <text evidence="5">The sequence shown here is derived from an EMBL/GenBank/DDBJ whole genome shotgun (WGS) entry which is preliminary data.</text>
</comment>
<dbReference type="Proteomes" id="UP001530315">
    <property type="component" value="Unassembled WGS sequence"/>
</dbReference>
<proteinExistence type="predicted"/>
<dbReference type="Gene3D" id="1.10.1300.10">
    <property type="entry name" value="3'5'-cyclic nucleotide phosphodiesterase, catalytic domain"/>
    <property type="match status" value="1"/>
</dbReference>
<name>A0ABD3NUJ0_9STRA</name>
<evidence type="ECO:0000313" key="6">
    <source>
        <dbReference type="Proteomes" id="UP001530315"/>
    </source>
</evidence>
<dbReference type="InterPro" id="IPR001054">
    <property type="entry name" value="A/G_cyclase"/>
</dbReference>
<reference evidence="5 6" key="1">
    <citation type="submission" date="2024-10" db="EMBL/GenBank/DDBJ databases">
        <title>Updated reference genomes for cyclostephanoid diatoms.</title>
        <authorList>
            <person name="Roberts W.R."/>
            <person name="Alverson A.J."/>
        </authorList>
    </citation>
    <scope>NUCLEOTIDE SEQUENCE [LARGE SCALE GENOMIC DNA]</scope>
    <source>
        <strain evidence="5 6">AJA276-08</strain>
    </source>
</reference>
<dbReference type="SUPFAM" id="SSF109604">
    <property type="entry name" value="HD-domain/PDEase-like"/>
    <property type="match status" value="1"/>
</dbReference>
<feature type="domain" description="Guanylate cyclase" evidence="4">
    <location>
        <begin position="639"/>
        <end position="693"/>
    </location>
</feature>
<dbReference type="SUPFAM" id="SSF55073">
    <property type="entry name" value="Nucleotide cyclase"/>
    <property type="match status" value="2"/>
</dbReference>
<dbReference type="InterPro" id="IPR036971">
    <property type="entry name" value="PDEase_catalytic_dom_sf"/>
</dbReference>
<keyword evidence="1" id="KW-0547">Nucleotide-binding</keyword>
<dbReference type="InterPro" id="IPR029787">
    <property type="entry name" value="Nucleotide_cyclase"/>
</dbReference>
<evidence type="ECO:0000313" key="5">
    <source>
        <dbReference type="EMBL" id="KAL3779690.1"/>
    </source>
</evidence>
<dbReference type="InterPro" id="IPR002073">
    <property type="entry name" value="PDEase_catalytic_dom"/>
</dbReference>
<evidence type="ECO:0000256" key="2">
    <source>
        <dbReference type="ARBA" id="ARBA00022840"/>
    </source>
</evidence>
<dbReference type="Pfam" id="PF00233">
    <property type="entry name" value="PDEase_I"/>
    <property type="match status" value="1"/>
</dbReference>
<dbReference type="PANTHER" id="PTHR16305">
    <property type="entry name" value="TESTICULAR SOLUBLE ADENYLYL CYCLASE"/>
    <property type="match status" value="1"/>
</dbReference>
<dbReference type="PANTHER" id="PTHR16305:SF28">
    <property type="entry name" value="GUANYLATE CYCLASE DOMAIN-CONTAINING PROTEIN"/>
    <property type="match status" value="1"/>
</dbReference>
<dbReference type="PROSITE" id="PS50125">
    <property type="entry name" value="GUANYLATE_CYCLASE_2"/>
    <property type="match status" value="2"/>
</dbReference>
<evidence type="ECO:0000259" key="4">
    <source>
        <dbReference type="PROSITE" id="PS50125"/>
    </source>
</evidence>
<dbReference type="GO" id="GO:0005524">
    <property type="term" value="F:ATP binding"/>
    <property type="evidence" value="ECO:0007669"/>
    <property type="project" value="UniProtKB-KW"/>
</dbReference>
<evidence type="ECO:0000256" key="3">
    <source>
        <dbReference type="SAM" id="MobiDB-lite"/>
    </source>
</evidence>
<accession>A0ABD3NUJ0</accession>
<feature type="domain" description="Guanylate cyclase" evidence="4">
    <location>
        <begin position="963"/>
        <end position="1092"/>
    </location>
</feature>
<gene>
    <name evidence="5" type="ORF">ACHAW5_002383</name>
</gene>
<dbReference type="CDD" id="cd07302">
    <property type="entry name" value="CHD"/>
    <property type="match status" value="2"/>
</dbReference>
<dbReference type="EMBL" id="JALLAZ020001150">
    <property type="protein sequence ID" value="KAL3779690.1"/>
    <property type="molecule type" value="Genomic_DNA"/>
</dbReference>
<dbReference type="Gene3D" id="3.30.70.1230">
    <property type="entry name" value="Nucleotide cyclase"/>
    <property type="match status" value="2"/>
</dbReference>
<dbReference type="Pfam" id="PF00211">
    <property type="entry name" value="Guanylate_cyc"/>
    <property type="match status" value="2"/>
</dbReference>
<feature type="region of interest" description="Disordered" evidence="3">
    <location>
        <begin position="1"/>
        <end position="20"/>
    </location>
</feature>
<evidence type="ECO:0000256" key="1">
    <source>
        <dbReference type="ARBA" id="ARBA00022741"/>
    </source>
</evidence>
<keyword evidence="6" id="KW-1185">Reference proteome</keyword>
<organism evidence="5 6">
    <name type="scientific">Stephanodiscus triporus</name>
    <dbReference type="NCBI Taxonomy" id="2934178"/>
    <lineage>
        <taxon>Eukaryota</taxon>
        <taxon>Sar</taxon>
        <taxon>Stramenopiles</taxon>
        <taxon>Ochrophyta</taxon>
        <taxon>Bacillariophyta</taxon>
        <taxon>Coscinodiscophyceae</taxon>
        <taxon>Thalassiosirophycidae</taxon>
        <taxon>Stephanodiscales</taxon>
        <taxon>Stephanodiscaceae</taxon>
        <taxon>Stephanodiscus</taxon>
    </lineage>
</organism>